<gene>
    <name evidence="1" type="ORF">LEMA_uP092830.1</name>
</gene>
<dbReference type="Proteomes" id="UP000002668">
    <property type="component" value="Genome"/>
</dbReference>
<sequence length="74" mass="8341">MVLLYIERAQLFRHQGFCIAHSPPGTFTPALTGSLQQLIQVSSERMTDDGPLYKPHQSLPGWRFLPFEKITAIG</sequence>
<dbReference type="InParanoid" id="E5A2S8"/>
<name>E5A2S8_LEPMJ</name>
<evidence type="ECO:0000313" key="2">
    <source>
        <dbReference type="Proteomes" id="UP000002668"/>
    </source>
</evidence>
<dbReference type="HOGENOM" id="CLU_2688265_0_0_1"/>
<evidence type="ECO:0000313" key="1">
    <source>
        <dbReference type="EMBL" id="CBX97874.1"/>
    </source>
</evidence>
<dbReference type="AlphaFoldDB" id="E5A2S8"/>
<proteinExistence type="predicted"/>
<organism evidence="2">
    <name type="scientific">Leptosphaeria maculans (strain JN3 / isolate v23.1.3 / race Av1-4-5-6-7-8)</name>
    <name type="common">Blackleg fungus</name>
    <name type="synonym">Phoma lingam</name>
    <dbReference type="NCBI Taxonomy" id="985895"/>
    <lineage>
        <taxon>Eukaryota</taxon>
        <taxon>Fungi</taxon>
        <taxon>Dikarya</taxon>
        <taxon>Ascomycota</taxon>
        <taxon>Pezizomycotina</taxon>
        <taxon>Dothideomycetes</taxon>
        <taxon>Pleosporomycetidae</taxon>
        <taxon>Pleosporales</taxon>
        <taxon>Pleosporineae</taxon>
        <taxon>Leptosphaeriaceae</taxon>
        <taxon>Plenodomus</taxon>
        <taxon>Plenodomus lingam/Leptosphaeria maculans species complex</taxon>
    </lineage>
</organism>
<keyword evidence="2" id="KW-1185">Reference proteome</keyword>
<protein>
    <submittedName>
        <fullName evidence="1">Predicted protein</fullName>
    </submittedName>
</protein>
<dbReference type="EMBL" id="FP929132">
    <property type="protein sequence ID" value="CBX97874.1"/>
    <property type="molecule type" value="Genomic_DNA"/>
</dbReference>
<reference evidence="2" key="1">
    <citation type="journal article" date="2011" name="Nat. Commun.">
        <title>Effector diversification within compartments of the Leptosphaeria maculans genome affected by Repeat-Induced Point mutations.</title>
        <authorList>
            <person name="Rouxel T."/>
            <person name="Grandaubert J."/>
            <person name="Hane J.K."/>
            <person name="Hoede C."/>
            <person name="van de Wouw A.P."/>
            <person name="Couloux A."/>
            <person name="Dominguez V."/>
            <person name="Anthouard V."/>
            <person name="Bally P."/>
            <person name="Bourras S."/>
            <person name="Cozijnsen A.J."/>
            <person name="Ciuffetti L.M."/>
            <person name="Degrave A."/>
            <person name="Dilmaghani A."/>
            <person name="Duret L."/>
            <person name="Fudal I."/>
            <person name="Goodwin S.B."/>
            <person name="Gout L."/>
            <person name="Glaser N."/>
            <person name="Linglin J."/>
            <person name="Kema G.H.J."/>
            <person name="Lapalu N."/>
            <person name="Lawrence C.B."/>
            <person name="May K."/>
            <person name="Meyer M."/>
            <person name="Ollivier B."/>
            <person name="Poulain J."/>
            <person name="Schoch C.L."/>
            <person name="Simon A."/>
            <person name="Spatafora J.W."/>
            <person name="Stachowiak A."/>
            <person name="Turgeon B.G."/>
            <person name="Tyler B.M."/>
            <person name="Vincent D."/>
            <person name="Weissenbach J."/>
            <person name="Amselem J."/>
            <person name="Quesneville H."/>
            <person name="Oliver R.P."/>
            <person name="Wincker P."/>
            <person name="Balesdent M.-H."/>
            <person name="Howlett B.J."/>
        </authorList>
    </citation>
    <scope>NUCLEOTIDE SEQUENCE [LARGE SCALE GENOMIC DNA]</scope>
    <source>
        <strain evidence="2">JN3 / isolate v23.1.3 / race Av1-4-5-6-7-8</strain>
    </source>
</reference>
<accession>E5A2S8</accession>
<dbReference type="VEuPathDB" id="FungiDB:LEMA_uP092830.1"/>